<protein>
    <submittedName>
        <fullName evidence="3">Uncharacterized protein</fullName>
    </submittedName>
</protein>
<organism evidence="3 4">
    <name type="scientific">Lophiostoma macrostomum CBS 122681</name>
    <dbReference type="NCBI Taxonomy" id="1314788"/>
    <lineage>
        <taxon>Eukaryota</taxon>
        <taxon>Fungi</taxon>
        <taxon>Dikarya</taxon>
        <taxon>Ascomycota</taxon>
        <taxon>Pezizomycotina</taxon>
        <taxon>Dothideomycetes</taxon>
        <taxon>Pleosporomycetidae</taxon>
        <taxon>Pleosporales</taxon>
        <taxon>Lophiostomataceae</taxon>
        <taxon>Lophiostoma</taxon>
    </lineage>
</organism>
<evidence type="ECO:0000313" key="3">
    <source>
        <dbReference type="EMBL" id="KAF2655042.1"/>
    </source>
</evidence>
<name>A0A6A6T5U6_9PLEO</name>
<evidence type="ECO:0000256" key="1">
    <source>
        <dbReference type="SAM" id="MobiDB-lite"/>
    </source>
</evidence>
<gene>
    <name evidence="3" type="ORF">K491DRAFT_438276</name>
</gene>
<keyword evidence="2" id="KW-1133">Transmembrane helix</keyword>
<feature type="region of interest" description="Disordered" evidence="1">
    <location>
        <begin position="244"/>
        <end position="263"/>
    </location>
</feature>
<proteinExistence type="predicted"/>
<dbReference type="AlphaFoldDB" id="A0A6A6T5U6"/>
<feature type="region of interest" description="Disordered" evidence="1">
    <location>
        <begin position="208"/>
        <end position="236"/>
    </location>
</feature>
<evidence type="ECO:0000256" key="2">
    <source>
        <dbReference type="SAM" id="Phobius"/>
    </source>
</evidence>
<keyword evidence="2" id="KW-0472">Membrane</keyword>
<evidence type="ECO:0000313" key="4">
    <source>
        <dbReference type="Proteomes" id="UP000799324"/>
    </source>
</evidence>
<reference evidence="3" key="1">
    <citation type="journal article" date="2020" name="Stud. Mycol.">
        <title>101 Dothideomycetes genomes: a test case for predicting lifestyles and emergence of pathogens.</title>
        <authorList>
            <person name="Haridas S."/>
            <person name="Albert R."/>
            <person name="Binder M."/>
            <person name="Bloem J."/>
            <person name="Labutti K."/>
            <person name="Salamov A."/>
            <person name="Andreopoulos B."/>
            <person name="Baker S."/>
            <person name="Barry K."/>
            <person name="Bills G."/>
            <person name="Bluhm B."/>
            <person name="Cannon C."/>
            <person name="Castanera R."/>
            <person name="Culley D."/>
            <person name="Daum C."/>
            <person name="Ezra D."/>
            <person name="Gonzalez J."/>
            <person name="Henrissat B."/>
            <person name="Kuo A."/>
            <person name="Liang C."/>
            <person name="Lipzen A."/>
            <person name="Lutzoni F."/>
            <person name="Magnuson J."/>
            <person name="Mondo S."/>
            <person name="Nolan M."/>
            <person name="Ohm R."/>
            <person name="Pangilinan J."/>
            <person name="Park H.-J."/>
            <person name="Ramirez L."/>
            <person name="Alfaro M."/>
            <person name="Sun H."/>
            <person name="Tritt A."/>
            <person name="Yoshinaga Y."/>
            <person name="Zwiers L.-H."/>
            <person name="Turgeon B."/>
            <person name="Goodwin S."/>
            <person name="Spatafora J."/>
            <person name="Crous P."/>
            <person name="Grigoriev I."/>
        </authorList>
    </citation>
    <scope>NUCLEOTIDE SEQUENCE</scope>
    <source>
        <strain evidence="3">CBS 122681</strain>
    </source>
</reference>
<feature type="transmembrane region" description="Helical" evidence="2">
    <location>
        <begin position="338"/>
        <end position="357"/>
    </location>
</feature>
<keyword evidence="4" id="KW-1185">Reference proteome</keyword>
<dbReference type="Proteomes" id="UP000799324">
    <property type="component" value="Unassembled WGS sequence"/>
</dbReference>
<dbReference type="OrthoDB" id="3797055at2759"/>
<accession>A0A6A6T5U6</accession>
<sequence>MSLYDDPVQRQILQEWQRYRFSCSANGTPDMSYSQWLDWRSSPSDTVGTAPPPQVKISTPTRVDSLEPEQGNETIRETRTRPNLRVAEHCRHFIHPGNEAINTIICCTCQIKYVLKELKSLSNVWDKNGGPNAPYEQRHNYRYQNISQAWHAQKLRLTKNVRQLEDAAELERAWDIENQGVLSLQEELEVQRSEIALDRARKETPFLHLLDTDYAPKPPQSGRSEEKRKSVSWGETVLESPQRHRYDFKRGHGGYKPGRWAPQDGEDYLDTSFYKVDGFGTPERERQLDEHWNIDNPIQNTLAQCDTIYPDNPKVLEKTGQPGYYLRLRRLLEHVDESVTGCILFLVVLVTLLIWLIKKMCI</sequence>
<dbReference type="EMBL" id="MU004354">
    <property type="protein sequence ID" value="KAF2655042.1"/>
    <property type="molecule type" value="Genomic_DNA"/>
</dbReference>
<keyword evidence="2" id="KW-0812">Transmembrane</keyword>